<feature type="active site" description="O-(5'-phospho-DNA)-tyrosine intermediate" evidence="8 9">
    <location>
        <position position="121"/>
    </location>
</feature>
<feature type="site" description="Interaction with DNA" evidence="8">
    <location>
        <position position="90"/>
    </location>
</feature>
<comment type="subcellular location">
    <subcellularLocation>
        <location evidence="8">Cell membrane</location>
        <topology evidence="8">Peripheral membrane protein</topology>
    </subcellularLocation>
</comment>
<dbReference type="GO" id="GO:0005524">
    <property type="term" value="F:ATP binding"/>
    <property type="evidence" value="ECO:0007669"/>
    <property type="project" value="InterPro"/>
</dbReference>
<evidence type="ECO:0000256" key="4">
    <source>
        <dbReference type="ARBA" id="ARBA00023125"/>
    </source>
</evidence>
<dbReference type="GO" id="GO:0007059">
    <property type="term" value="P:chromosome segregation"/>
    <property type="evidence" value="ECO:0007669"/>
    <property type="project" value="UniProtKB-UniRule"/>
</dbReference>
<keyword evidence="5 8" id="KW-0472">Membrane</keyword>
<dbReference type="FunFam" id="3.30.1360.40:FF:000002">
    <property type="entry name" value="DNA gyrase subunit A"/>
    <property type="match status" value="1"/>
</dbReference>
<keyword evidence="6 8" id="KW-0413">Isomerase</keyword>
<organism evidence="12 13">
    <name type="scientific">Marinococcus luteus</name>
    <dbReference type="NCBI Taxonomy" id="1122204"/>
    <lineage>
        <taxon>Bacteria</taxon>
        <taxon>Bacillati</taxon>
        <taxon>Bacillota</taxon>
        <taxon>Bacilli</taxon>
        <taxon>Bacillales</taxon>
        <taxon>Bacillaceae</taxon>
        <taxon>Marinococcus</taxon>
    </lineage>
</organism>
<dbReference type="Pfam" id="PF00521">
    <property type="entry name" value="DNA_topoisoIV"/>
    <property type="match status" value="1"/>
</dbReference>
<dbReference type="CDD" id="cd00187">
    <property type="entry name" value="TOP4c"/>
    <property type="match status" value="1"/>
</dbReference>
<dbReference type="InterPro" id="IPR035516">
    <property type="entry name" value="Gyrase/topoIV_suA_C"/>
</dbReference>
<dbReference type="PANTHER" id="PTHR43493">
    <property type="entry name" value="DNA GYRASE/TOPOISOMERASE SUBUNIT A"/>
    <property type="match status" value="1"/>
</dbReference>
<dbReference type="FunFam" id="3.90.199.10:FF:000001">
    <property type="entry name" value="DNA gyrase subunit A"/>
    <property type="match status" value="1"/>
</dbReference>
<name>A0A1H2R4Q8_9BACI</name>
<feature type="site" description="Interaction with DNA" evidence="8">
    <location>
        <position position="41"/>
    </location>
</feature>
<dbReference type="InterPro" id="IPR013758">
    <property type="entry name" value="Topo_IIA_A/C_ab"/>
</dbReference>
<feature type="domain" description="Topo IIA-type catalytic" evidence="11">
    <location>
        <begin position="33"/>
        <end position="497"/>
    </location>
</feature>
<dbReference type="GO" id="GO:0034335">
    <property type="term" value="F:DNA negative supercoiling activity"/>
    <property type="evidence" value="ECO:0007669"/>
    <property type="project" value="UniProtKB-ARBA"/>
</dbReference>
<protein>
    <recommendedName>
        <fullName evidence="8">DNA topoisomerase 4 subunit A</fullName>
        <ecNumber evidence="8">5.6.2.2</ecNumber>
    </recommendedName>
    <alternativeName>
        <fullName evidence="8">Topoisomerase IV subunit A</fullName>
    </alternativeName>
</protein>
<dbReference type="SMART" id="SM00434">
    <property type="entry name" value="TOP4c"/>
    <property type="match status" value="1"/>
</dbReference>
<dbReference type="GO" id="GO:0019897">
    <property type="term" value="C:extrinsic component of plasma membrane"/>
    <property type="evidence" value="ECO:0007669"/>
    <property type="project" value="UniProtKB-UniRule"/>
</dbReference>
<comment type="similarity">
    <text evidence="8">Belongs to the type II topoisomerase GyrA/ParC subunit family. ParC type 2 subfamily.</text>
</comment>
<evidence type="ECO:0000256" key="9">
    <source>
        <dbReference type="PROSITE-ProRule" id="PRU01384"/>
    </source>
</evidence>
<gene>
    <name evidence="8" type="primary">parC</name>
    <name evidence="12" type="ORF">SAMN05421781_0596</name>
</gene>
<dbReference type="FunFam" id="1.10.268.10:FF:000001">
    <property type="entry name" value="DNA gyrase subunit A"/>
    <property type="match status" value="1"/>
</dbReference>
<dbReference type="PANTHER" id="PTHR43493:SF9">
    <property type="entry name" value="DNA TOPOISOMERASE 4 SUBUNIT A"/>
    <property type="match status" value="1"/>
</dbReference>
<evidence type="ECO:0000313" key="12">
    <source>
        <dbReference type="EMBL" id="SDW14426.1"/>
    </source>
</evidence>
<evidence type="ECO:0000256" key="6">
    <source>
        <dbReference type="ARBA" id="ARBA00023235"/>
    </source>
</evidence>
<feature type="site" description="Interaction with DNA" evidence="8">
    <location>
        <position position="77"/>
    </location>
</feature>
<accession>A0A1H2R4Q8</accession>
<evidence type="ECO:0000256" key="5">
    <source>
        <dbReference type="ARBA" id="ARBA00023136"/>
    </source>
</evidence>
<dbReference type="InterPro" id="IPR013757">
    <property type="entry name" value="Topo_IIA_A_a_sf"/>
</dbReference>
<dbReference type="NCBIfam" id="NF004044">
    <property type="entry name" value="PRK05561.1"/>
    <property type="match status" value="1"/>
</dbReference>
<dbReference type="GO" id="GO:0006265">
    <property type="term" value="P:DNA topological change"/>
    <property type="evidence" value="ECO:0007669"/>
    <property type="project" value="UniProtKB-UniRule"/>
</dbReference>
<evidence type="ECO:0000313" key="13">
    <source>
        <dbReference type="Proteomes" id="UP000199488"/>
    </source>
</evidence>
<comment type="function">
    <text evidence="8">Topoisomerase IV is essential for chromosome segregation. It relaxes supercoiled DNA. Performs the decatenation events required during the replication of a circular DNA molecule.</text>
</comment>
<dbReference type="SUPFAM" id="SSF56719">
    <property type="entry name" value="Type II DNA topoisomerase"/>
    <property type="match status" value="1"/>
</dbReference>
<dbReference type="AlphaFoldDB" id="A0A1H2R4Q8"/>
<feature type="site" description="Interaction with DNA" evidence="8">
    <location>
        <position position="79"/>
    </location>
</feature>
<dbReference type="InterPro" id="IPR002205">
    <property type="entry name" value="Topo_IIA_dom_A"/>
</dbReference>
<dbReference type="STRING" id="1122204.SAMN05421781_0596"/>
<evidence type="ECO:0000259" key="11">
    <source>
        <dbReference type="PROSITE" id="PS52040"/>
    </source>
</evidence>
<dbReference type="GO" id="GO:0005737">
    <property type="term" value="C:cytoplasm"/>
    <property type="evidence" value="ECO:0007669"/>
    <property type="project" value="TreeGrafter"/>
</dbReference>
<sequence>MADAEQYLDLRLEDVLGERFGRYSKYIIQERALPDARDGLKPVQRRILFAMLQDGNTADKPFRKAAKTVGNVIGNYHPHGDSSVYEAMVRMSQDWKVRAPLVEMHGNNGSVDGDPPAAMRYTEARLASVSSELLKDIEKQTVEHVTNFDDTQEEPTVLPAKFPNLLINGSTGISSGYATDIPPHQLGEIIDAAVAQLEKPSVSTEELMQYVQGPDFPTGGVIQGKDGIRQAYETGRGKVVVRAKTSIEQVRGGREQILITELPYEVNKSTLVKKMDELRFDRKVDGVAEVRDDTDRTGLRVVIELKKDADAQSVLNFYYKMTDLQVSYNFNMVAINDRTPQLMNLKQLLDAYIIHRRSVVTNRSQFDLNKAEQRQHIVEGLIKAISVLDQVIDTIRQSENKKNAKENLVEQFAFTDAQAEAIVNLQLYRLTNTDVTELEKEAGQLEKEIKRLRGILSSEKKLQQVVKKELQEVKKQYDDTRRTVIEAEIEELKIDREVMIPSEDVIVTATAEGYIKRTSQRSYAASNTEPPGMKEEDALLFFSDMNTTDMLLLFTKKGQFIYLPVHMLSEIRWKDNGQHIGNISPLDPGDALVAVVPVQEFTEEDYFVFITRQGMIKKTVMNAYQASRYGRSMIGVNVKDGDEVLAVYQTNGEQELFLTTHQNYGLRFHEQEVSPVGVRAAGVKAIDLKDGDVVTGAHVTSAYETEDAIMVTQRGGVKRMSLDDIPITNRAKRGVVLWKEVKSRPHRILASYIMAGEPFVLQARTKNMTVTIDPSKYRRVDRYSNGSYVIDTKKHGVIEAVWKDIPYQ</sequence>
<feature type="site" description="Interaction with DNA" evidence="8">
    <location>
        <position position="96"/>
    </location>
</feature>
<dbReference type="PROSITE" id="PS52040">
    <property type="entry name" value="TOPO_IIA"/>
    <property type="match status" value="1"/>
</dbReference>
<dbReference type="GO" id="GO:0005694">
    <property type="term" value="C:chromosome"/>
    <property type="evidence" value="ECO:0007669"/>
    <property type="project" value="InterPro"/>
</dbReference>
<keyword evidence="4 8" id="KW-0238">DNA-binding</keyword>
<feature type="coiled-coil region" evidence="10">
    <location>
        <begin position="388"/>
        <end position="490"/>
    </location>
</feature>
<dbReference type="EMBL" id="FNNC01000001">
    <property type="protein sequence ID" value="SDW14426.1"/>
    <property type="molecule type" value="Genomic_DNA"/>
</dbReference>
<evidence type="ECO:0000256" key="7">
    <source>
        <dbReference type="ARBA" id="ARBA00063644"/>
    </source>
</evidence>
<dbReference type="GO" id="GO:0003677">
    <property type="term" value="F:DNA binding"/>
    <property type="evidence" value="ECO:0007669"/>
    <property type="project" value="UniProtKB-UniRule"/>
</dbReference>
<dbReference type="GO" id="GO:0009330">
    <property type="term" value="C:DNA topoisomerase type II (double strand cut, ATP-hydrolyzing) complex"/>
    <property type="evidence" value="ECO:0007669"/>
    <property type="project" value="TreeGrafter"/>
</dbReference>
<dbReference type="Gene3D" id="2.120.10.90">
    <property type="entry name" value="DNA gyrase/topoisomerase IV, subunit A, C-terminal"/>
    <property type="match status" value="1"/>
</dbReference>
<dbReference type="SUPFAM" id="SSF101904">
    <property type="entry name" value="GyrA/ParC C-terminal domain-like"/>
    <property type="match status" value="1"/>
</dbReference>
<keyword evidence="13" id="KW-1185">Reference proteome</keyword>
<comment type="subunit">
    <text evidence="7 8">Heterotetramer composed of ParC and ParE.</text>
</comment>
<dbReference type="Gene3D" id="1.10.268.10">
    <property type="entry name" value="Topoisomerase, domain 3"/>
    <property type="match status" value="1"/>
</dbReference>
<evidence type="ECO:0000256" key="1">
    <source>
        <dbReference type="ARBA" id="ARBA00000185"/>
    </source>
</evidence>
<dbReference type="InterPro" id="IPR006691">
    <property type="entry name" value="GyrA/parC_rep"/>
</dbReference>
<evidence type="ECO:0000256" key="8">
    <source>
        <dbReference type="HAMAP-Rule" id="MF_00937"/>
    </source>
</evidence>
<feature type="site" description="Transition state stabilizer" evidence="8">
    <location>
        <position position="120"/>
    </location>
</feature>
<dbReference type="HAMAP" id="MF_00937">
    <property type="entry name" value="ParC_type2"/>
    <property type="match status" value="1"/>
</dbReference>
<dbReference type="RefSeq" id="WP_091610935.1">
    <property type="nucleotide sequence ID" value="NZ_FNNC01000001.1"/>
</dbReference>
<dbReference type="OrthoDB" id="9806486at2"/>
<proteinExistence type="inferred from homology"/>
<dbReference type="InterPro" id="IPR005741">
    <property type="entry name" value="TopoIV_A_Gpos"/>
</dbReference>
<dbReference type="Pfam" id="PF03989">
    <property type="entry name" value="DNA_gyraseA_C"/>
    <property type="match status" value="5"/>
</dbReference>
<dbReference type="InterPro" id="IPR050220">
    <property type="entry name" value="Type_II_DNA_Topoisomerases"/>
</dbReference>
<comment type="catalytic activity">
    <reaction evidence="1 8 9">
        <text>ATP-dependent breakage, passage and rejoining of double-stranded DNA.</text>
        <dbReference type="EC" id="5.6.2.2"/>
    </reaction>
</comment>
<keyword evidence="3 8" id="KW-0799">Topoisomerase</keyword>
<keyword evidence="2 8" id="KW-1003">Cell membrane</keyword>
<evidence type="ECO:0000256" key="10">
    <source>
        <dbReference type="SAM" id="Coils"/>
    </source>
</evidence>
<keyword evidence="10" id="KW-0175">Coiled coil</keyword>
<dbReference type="Gene3D" id="3.30.1360.40">
    <property type="match status" value="1"/>
</dbReference>
<dbReference type="Gene3D" id="3.90.199.10">
    <property type="entry name" value="Topoisomerase II, domain 5"/>
    <property type="match status" value="1"/>
</dbReference>
<dbReference type="Proteomes" id="UP000199488">
    <property type="component" value="Unassembled WGS sequence"/>
</dbReference>
<dbReference type="InterPro" id="IPR013760">
    <property type="entry name" value="Topo_IIA-like_dom_sf"/>
</dbReference>
<dbReference type="NCBIfam" id="TIGR01061">
    <property type="entry name" value="parC_Gpos"/>
    <property type="match status" value="1"/>
</dbReference>
<evidence type="ECO:0000256" key="3">
    <source>
        <dbReference type="ARBA" id="ARBA00023029"/>
    </source>
</evidence>
<dbReference type="EC" id="5.6.2.2" evidence="8"/>
<dbReference type="FunFam" id="2.120.10.90:FF:000005">
    <property type="entry name" value="DNA topoisomerase 4 subunit A"/>
    <property type="match status" value="1"/>
</dbReference>
<reference evidence="12 13" key="1">
    <citation type="submission" date="2016-10" db="EMBL/GenBank/DDBJ databases">
        <authorList>
            <person name="de Groot N.N."/>
        </authorList>
    </citation>
    <scope>NUCLEOTIDE SEQUENCE [LARGE SCALE GENOMIC DNA]</scope>
    <source>
        <strain evidence="12 13">DSM 23126</strain>
    </source>
</reference>
<evidence type="ECO:0000256" key="2">
    <source>
        <dbReference type="ARBA" id="ARBA00022475"/>
    </source>
</evidence>